<reference evidence="17" key="2">
    <citation type="submission" date="2015-08" db="UniProtKB">
        <authorList>
            <consortium name="WormBaseParasite"/>
        </authorList>
    </citation>
    <scope>IDENTIFICATION</scope>
</reference>
<dbReference type="InterPro" id="IPR050087">
    <property type="entry name" value="AON_synthase_class-II"/>
</dbReference>
<evidence type="ECO:0000256" key="10">
    <source>
        <dbReference type="ARBA" id="ARBA00023315"/>
    </source>
</evidence>
<dbReference type="STRING" id="75913.A0A0K0F784"/>
<dbReference type="GO" id="GO:0016020">
    <property type="term" value="C:membrane"/>
    <property type="evidence" value="ECO:0007669"/>
    <property type="project" value="GOC"/>
</dbReference>
<keyword evidence="7" id="KW-0663">Pyridoxal phosphate</keyword>
<evidence type="ECO:0000256" key="14">
    <source>
        <dbReference type="SAM" id="Phobius"/>
    </source>
</evidence>
<keyword evidence="14" id="KW-0472">Membrane</keyword>
<evidence type="ECO:0000256" key="12">
    <source>
        <dbReference type="ARBA" id="ARBA00041765"/>
    </source>
</evidence>
<dbReference type="GO" id="GO:0004758">
    <property type="term" value="F:serine C-palmitoyltransferase activity"/>
    <property type="evidence" value="ECO:0007669"/>
    <property type="project" value="UniProtKB-EC"/>
</dbReference>
<comment type="pathway">
    <text evidence="2">Lipid metabolism; sphingolipid metabolism.</text>
</comment>
<keyword evidence="9" id="KW-0443">Lipid metabolism</keyword>
<feature type="domain" description="Aminotransferase class I/classII large" evidence="15">
    <location>
        <begin position="99"/>
        <end position="457"/>
    </location>
</feature>
<evidence type="ECO:0000256" key="7">
    <source>
        <dbReference type="ARBA" id="ARBA00022898"/>
    </source>
</evidence>
<organism evidence="16 17">
    <name type="scientific">Strongyloides venezuelensis</name>
    <name type="common">Threadworm</name>
    <dbReference type="NCBI Taxonomy" id="75913"/>
    <lineage>
        <taxon>Eukaryota</taxon>
        <taxon>Metazoa</taxon>
        <taxon>Ecdysozoa</taxon>
        <taxon>Nematoda</taxon>
        <taxon>Chromadorea</taxon>
        <taxon>Rhabditida</taxon>
        <taxon>Tylenchina</taxon>
        <taxon>Panagrolaimomorpha</taxon>
        <taxon>Strongyloidoidea</taxon>
        <taxon>Strongyloididae</taxon>
        <taxon>Strongyloides</taxon>
    </lineage>
</organism>
<dbReference type="Proteomes" id="UP000035680">
    <property type="component" value="Unassembled WGS sequence"/>
</dbReference>
<keyword evidence="6" id="KW-0808">Transferase</keyword>
<evidence type="ECO:0000256" key="4">
    <source>
        <dbReference type="ARBA" id="ARBA00008392"/>
    </source>
</evidence>
<dbReference type="InterPro" id="IPR015424">
    <property type="entry name" value="PyrdxlP-dep_Trfase"/>
</dbReference>
<evidence type="ECO:0000313" key="16">
    <source>
        <dbReference type="Proteomes" id="UP000035680"/>
    </source>
</evidence>
<evidence type="ECO:0000313" key="17">
    <source>
        <dbReference type="WBParaSite" id="SVE_0468000.1"/>
    </source>
</evidence>
<keyword evidence="16" id="KW-1185">Reference proteome</keyword>
<comment type="similarity">
    <text evidence="4">Belongs to the class-II pyridoxal-phosphate-dependent aminotransferase family.</text>
</comment>
<evidence type="ECO:0000256" key="2">
    <source>
        <dbReference type="ARBA" id="ARBA00004760"/>
    </source>
</evidence>
<dbReference type="PANTHER" id="PTHR13693:SF2">
    <property type="entry name" value="SERINE PALMITOYLTRANSFERASE 1"/>
    <property type="match status" value="1"/>
</dbReference>
<dbReference type="AlphaFoldDB" id="A0A0K0F784"/>
<evidence type="ECO:0000256" key="11">
    <source>
        <dbReference type="ARBA" id="ARBA00041066"/>
    </source>
</evidence>
<evidence type="ECO:0000256" key="1">
    <source>
        <dbReference type="ARBA" id="ARBA00001933"/>
    </source>
</evidence>
<sequence length="474" mass="53674">MKSIQADESTFADIIYTFFQSHYAIETLLLGIIVYMLLFRKKAPKKEIAPSLSDEEIEQYINEWEPEPLVPETPKDHPALNPRFIEGKMGKYIKIDNKEYINMATNNFLSFVGDKRIEDVAKKTISKYGVGSCGPRGFYGSVDVHLDLEKDLAQFLQTEETVLYSYGFATISSAIPAYAKSGDIIFVDKAVNYAIQKGIQASRSRVEWFDHNDMNDLERLLKAQEVLDKKDPKKAEKIRRFIVVEGLYSSTADVCPLPEILKLKWKYKVRVFIDESMSFGVLGETGRGITEHFNVDIIEVDMIMASLENAFASTGGFCAGRSYVVGHQRLSGLGYCFSASLPPLLATAVSEELKIIQSEPEKFQLLRANSKTLFKGLKMIFDGTEFSIKGTELSPFLHILYSGKHSDADKKLDNLVDALFCESIIVTRTRYLDKDEKFHQDKSIKVTVSSDFSENDMVNILNTFKKVLNNYKDN</sequence>
<comment type="pathway">
    <text evidence="3">Sphingolipid metabolism.</text>
</comment>
<proteinExistence type="inferred from homology"/>
<evidence type="ECO:0000256" key="13">
    <source>
        <dbReference type="ARBA" id="ARBA00042649"/>
    </source>
</evidence>
<dbReference type="Pfam" id="PF00155">
    <property type="entry name" value="Aminotran_1_2"/>
    <property type="match status" value="1"/>
</dbReference>
<keyword evidence="14" id="KW-0812">Transmembrane</keyword>
<reference evidence="16" key="1">
    <citation type="submission" date="2014-07" db="EMBL/GenBank/DDBJ databases">
        <authorList>
            <person name="Martin A.A"/>
            <person name="De Silva N."/>
        </authorList>
    </citation>
    <scope>NUCLEOTIDE SEQUENCE</scope>
</reference>
<feature type="transmembrane region" description="Helical" evidence="14">
    <location>
        <begin position="20"/>
        <end position="38"/>
    </location>
</feature>
<evidence type="ECO:0000256" key="3">
    <source>
        <dbReference type="ARBA" id="ARBA00004991"/>
    </source>
</evidence>
<dbReference type="FunFam" id="3.40.640.10:FF:000049">
    <property type="entry name" value="serine palmitoyltransferase 1 isoform X1"/>
    <property type="match status" value="1"/>
</dbReference>
<dbReference type="InterPro" id="IPR015421">
    <property type="entry name" value="PyrdxlP-dep_Trfase_major"/>
</dbReference>
<dbReference type="GO" id="GO:0046513">
    <property type="term" value="P:ceramide biosynthetic process"/>
    <property type="evidence" value="ECO:0007669"/>
    <property type="project" value="TreeGrafter"/>
</dbReference>
<dbReference type="SUPFAM" id="SSF53383">
    <property type="entry name" value="PLP-dependent transferases"/>
    <property type="match status" value="1"/>
</dbReference>
<evidence type="ECO:0000256" key="9">
    <source>
        <dbReference type="ARBA" id="ARBA00023098"/>
    </source>
</evidence>
<evidence type="ECO:0000256" key="5">
    <source>
        <dbReference type="ARBA" id="ARBA00013220"/>
    </source>
</evidence>
<dbReference type="GO" id="GO:0005783">
    <property type="term" value="C:endoplasmic reticulum"/>
    <property type="evidence" value="ECO:0007669"/>
    <property type="project" value="TreeGrafter"/>
</dbReference>
<evidence type="ECO:0000256" key="8">
    <source>
        <dbReference type="ARBA" id="ARBA00022919"/>
    </source>
</evidence>
<protein>
    <recommendedName>
        <fullName evidence="11">Serine palmitoyltransferase 1</fullName>
        <ecNumber evidence="5">2.3.1.50</ecNumber>
    </recommendedName>
    <alternativeName>
        <fullName evidence="12">Long chain base biosynthesis protein 1</fullName>
    </alternativeName>
    <alternativeName>
        <fullName evidence="13">Serine-palmitoyl-CoA transferase 1</fullName>
    </alternativeName>
</protein>
<dbReference type="InterPro" id="IPR015422">
    <property type="entry name" value="PyrdxlP-dep_Trfase_small"/>
</dbReference>
<evidence type="ECO:0000259" key="15">
    <source>
        <dbReference type="Pfam" id="PF00155"/>
    </source>
</evidence>
<dbReference type="Gene3D" id="3.40.640.10">
    <property type="entry name" value="Type I PLP-dependent aspartate aminotransferase-like (Major domain)"/>
    <property type="match status" value="1"/>
</dbReference>
<dbReference type="GO" id="GO:0046512">
    <property type="term" value="P:sphingosine biosynthetic process"/>
    <property type="evidence" value="ECO:0007669"/>
    <property type="project" value="TreeGrafter"/>
</dbReference>
<dbReference type="WBParaSite" id="SVE_0468000.1">
    <property type="protein sequence ID" value="SVE_0468000.1"/>
    <property type="gene ID" value="SVE_0468000"/>
</dbReference>
<dbReference type="GO" id="GO:0030170">
    <property type="term" value="F:pyridoxal phosphate binding"/>
    <property type="evidence" value="ECO:0007669"/>
    <property type="project" value="InterPro"/>
</dbReference>
<keyword evidence="14" id="KW-1133">Transmembrane helix</keyword>
<dbReference type="Gene3D" id="3.90.1150.10">
    <property type="entry name" value="Aspartate Aminotransferase, domain 1"/>
    <property type="match status" value="1"/>
</dbReference>
<keyword evidence="10" id="KW-0012">Acyltransferase</keyword>
<dbReference type="InterPro" id="IPR004839">
    <property type="entry name" value="Aminotransferase_I/II_large"/>
</dbReference>
<dbReference type="EC" id="2.3.1.50" evidence="5"/>
<keyword evidence="8" id="KW-0746">Sphingolipid metabolism</keyword>
<evidence type="ECO:0000256" key="6">
    <source>
        <dbReference type="ARBA" id="ARBA00022679"/>
    </source>
</evidence>
<name>A0A0K0F784_STRVS</name>
<dbReference type="PANTHER" id="PTHR13693">
    <property type="entry name" value="CLASS II AMINOTRANSFERASE/8-AMINO-7-OXONONANOATE SYNTHASE"/>
    <property type="match status" value="1"/>
</dbReference>
<comment type="cofactor">
    <cofactor evidence="1">
        <name>pyridoxal 5'-phosphate</name>
        <dbReference type="ChEBI" id="CHEBI:597326"/>
    </cofactor>
</comment>
<accession>A0A0K0F784</accession>